<dbReference type="Proteomes" id="UP000092445">
    <property type="component" value="Unassembled WGS sequence"/>
</dbReference>
<evidence type="ECO:0000313" key="2">
    <source>
        <dbReference type="EnsemblMetazoa" id="GPAI024513-PA"/>
    </source>
</evidence>
<dbReference type="Pfam" id="PF23982">
    <property type="entry name" value="XM1_gp53_minor_capsid"/>
    <property type="match status" value="1"/>
</dbReference>
<feature type="compositionally biased region" description="Polar residues" evidence="1">
    <location>
        <begin position="390"/>
        <end position="421"/>
    </location>
</feature>
<feature type="region of interest" description="Disordered" evidence="1">
    <location>
        <begin position="389"/>
        <end position="424"/>
    </location>
</feature>
<dbReference type="InterPro" id="IPR056914">
    <property type="entry name" value="Gp53-like"/>
</dbReference>
<accession>A0A1A9ZTK7</accession>
<dbReference type="AlphaFoldDB" id="A0A1A9ZTK7"/>
<organism evidence="2 3">
    <name type="scientific">Glossina pallidipes</name>
    <name type="common">Tsetse fly</name>
    <dbReference type="NCBI Taxonomy" id="7398"/>
    <lineage>
        <taxon>Eukaryota</taxon>
        <taxon>Metazoa</taxon>
        <taxon>Ecdysozoa</taxon>
        <taxon>Arthropoda</taxon>
        <taxon>Hexapoda</taxon>
        <taxon>Insecta</taxon>
        <taxon>Pterygota</taxon>
        <taxon>Neoptera</taxon>
        <taxon>Endopterygota</taxon>
        <taxon>Diptera</taxon>
        <taxon>Brachycera</taxon>
        <taxon>Muscomorpha</taxon>
        <taxon>Hippoboscoidea</taxon>
        <taxon>Glossinidae</taxon>
        <taxon>Glossina</taxon>
    </lineage>
</organism>
<evidence type="ECO:0000313" key="3">
    <source>
        <dbReference type="Proteomes" id="UP000092445"/>
    </source>
</evidence>
<reference evidence="3" key="1">
    <citation type="submission" date="2014-03" db="EMBL/GenBank/DDBJ databases">
        <authorList>
            <person name="Aksoy S."/>
            <person name="Warren W."/>
            <person name="Wilson R.K."/>
        </authorList>
    </citation>
    <scope>NUCLEOTIDE SEQUENCE [LARGE SCALE GENOMIC DNA]</scope>
    <source>
        <strain evidence="3">IAEA</strain>
    </source>
</reference>
<name>A0A1A9ZTK7_GLOPL</name>
<evidence type="ECO:0000256" key="1">
    <source>
        <dbReference type="SAM" id="MobiDB-lite"/>
    </source>
</evidence>
<dbReference type="VEuPathDB" id="VectorBase:GPAI024513"/>
<protein>
    <submittedName>
        <fullName evidence="2">Uncharacterized protein</fullName>
    </submittedName>
</protein>
<reference evidence="2" key="2">
    <citation type="submission" date="2020-05" db="UniProtKB">
        <authorList>
            <consortium name="EnsemblMetazoa"/>
        </authorList>
    </citation>
    <scope>IDENTIFICATION</scope>
    <source>
        <strain evidence="2">IAEA</strain>
    </source>
</reference>
<dbReference type="EnsemblMetazoa" id="GPAI024513-RA">
    <property type="protein sequence ID" value="GPAI024513-PA"/>
    <property type="gene ID" value="GPAI024513"/>
</dbReference>
<sequence>MSFPTRINQYPAPGVEGAFASVNPYTSFVAGEGALVTGQAGLTIGRFAWVVNGVATNQGTGAPAGFVPRDGQAAIGGIAALHRQLQRYLGRGINTIAAIVKKYAPSADGNNVNAYIQALTRKLGLDANARLDPDNIQQMITLMEGIIGHENGAGYLSRADIAHALPQPGAGMAAQSRQPVAGAQSTVNETIHIGTLNATTTANNLKGITDDARAKINRSSLATVLNAVRGGGLLSVVNSVLSPGYGIYYASGNTIGSRPFSPTSFVVVEVGGEAAMGTAPVEKGGYTTFNKVQRPAELHMTFTVEGWTGFAGGLPNLTNLTLTSRSDVLATLETMRTTAAVYDIDTPDKTYAGYDLTQYDYRIRSDGGPTLLTVTAVFQAVQDVADVTVSSETSQASPTDNRRTQGASARTESVTPSTTGPTLDEVKKAQTGIVPAFQSVAGAVSSAVDDVRKSLGEVVISPRQKLDHAVDWLARSLT</sequence>
<proteinExistence type="predicted"/>
<keyword evidence="3" id="KW-1185">Reference proteome</keyword>